<evidence type="ECO:0000256" key="1">
    <source>
        <dbReference type="ARBA" id="ARBA00007118"/>
    </source>
</evidence>
<feature type="binding site" evidence="8">
    <location>
        <position position="45"/>
    </location>
    <ligand>
        <name>FMN</name>
        <dbReference type="ChEBI" id="CHEBI:58210"/>
        <note>ligand shared between dimeric partners</note>
    </ligand>
</feature>
<dbReference type="PIRSF" id="PIRSF000232">
    <property type="entry name" value="YdjA"/>
    <property type="match status" value="1"/>
</dbReference>
<evidence type="ECO:0000259" key="9">
    <source>
        <dbReference type="Pfam" id="PF00881"/>
    </source>
</evidence>
<evidence type="ECO:0000256" key="3">
    <source>
        <dbReference type="ARBA" id="ARBA00022643"/>
    </source>
</evidence>
<comment type="similarity">
    <text evidence="1 7">Belongs to the nitroreductase family.</text>
</comment>
<dbReference type="Proteomes" id="UP000654108">
    <property type="component" value="Unassembled WGS sequence"/>
</dbReference>
<evidence type="ECO:0000256" key="6">
    <source>
        <dbReference type="ARBA" id="ARBA00023027"/>
    </source>
</evidence>
<feature type="binding site" evidence="8">
    <location>
        <position position="41"/>
    </location>
    <ligand>
        <name>FMN</name>
        <dbReference type="ChEBI" id="CHEBI:58210"/>
        <note>ligand shared between dimeric partners</note>
    </ligand>
</feature>
<dbReference type="PANTHER" id="PTHR43821">
    <property type="entry name" value="NAD(P)H NITROREDUCTASE YDJA-RELATED"/>
    <property type="match status" value="1"/>
</dbReference>
<comment type="caution">
    <text evidence="10">The sequence shown here is derived from an EMBL/GenBank/DDBJ whole genome shotgun (WGS) entry which is preliminary data.</text>
</comment>
<evidence type="ECO:0000256" key="5">
    <source>
        <dbReference type="ARBA" id="ARBA00023002"/>
    </source>
</evidence>
<dbReference type="EC" id="1.-.-.-" evidence="7"/>
<dbReference type="AlphaFoldDB" id="A0A927FQH9"/>
<keyword evidence="3 7" id="KW-0288">FMN</keyword>
<feature type="domain" description="Nitroreductase" evidence="9">
    <location>
        <begin position="13"/>
        <end position="169"/>
    </location>
</feature>
<comment type="cofactor">
    <cofactor evidence="8">
        <name>FMN</name>
        <dbReference type="ChEBI" id="CHEBI:58210"/>
    </cofactor>
    <text evidence="8">Binds 1 FMN per subunit.</text>
</comment>
<dbReference type="GO" id="GO:0016491">
    <property type="term" value="F:oxidoreductase activity"/>
    <property type="evidence" value="ECO:0007669"/>
    <property type="project" value="UniProtKB-UniRule"/>
</dbReference>
<feature type="binding site" description="in other chain" evidence="8">
    <location>
        <begin position="139"/>
        <end position="141"/>
    </location>
    <ligand>
        <name>FMN</name>
        <dbReference type="ChEBI" id="CHEBI:58210"/>
        <note>ligand shared between dimeric partners</note>
    </ligand>
</feature>
<gene>
    <name evidence="10" type="ORF">IC608_02725</name>
</gene>
<protein>
    <recommendedName>
        <fullName evidence="7">Putative NAD(P)H nitroreductase</fullName>
        <ecNumber evidence="7">1.-.-.-</ecNumber>
    </recommendedName>
</protein>
<keyword evidence="4 7" id="KW-0521">NADP</keyword>
<dbReference type="PANTHER" id="PTHR43821:SF1">
    <property type="entry name" value="NAD(P)H NITROREDUCTASE YDJA-RELATED"/>
    <property type="match status" value="1"/>
</dbReference>
<dbReference type="EMBL" id="JACYFU010000001">
    <property type="protein sequence ID" value="MBD8064390.1"/>
    <property type="molecule type" value="Genomic_DNA"/>
</dbReference>
<dbReference type="InterPro" id="IPR052530">
    <property type="entry name" value="NAD(P)H_nitroreductase"/>
</dbReference>
<feature type="binding site" description="in other chain" evidence="8">
    <location>
        <begin position="14"/>
        <end position="16"/>
    </location>
    <ligand>
        <name>FMN</name>
        <dbReference type="ChEBI" id="CHEBI:58210"/>
        <note>ligand shared between dimeric partners</note>
    </ligand>
</feature>
<evidence type="ECO:0000313" key="10">
    <source>
        <dbReference type="EMBL" id="MBD8064390.1"/>
    </source>
</evidence>
<dbReference type="Gene3D" id="3.40.109.10">
    <property type="entry name" value="NADH Oxidase"/>
    <property type="match status" value="1"/>
</dbReference>
<keyword evidence="5 7" id="KW-0560">Oxidoreductase</keyword>
<evidence type="ECO:0000256" key="4">
    <source>
        <dbReference type="ARBA" id="ARBA00022857"/>
    </source>
</evidence>
<dbReference type="InterPro" id="IPR000415">
    <property type="entry name" value="Nitroreductase-like"/>
</dbReference>
<dbReference type="Pfam" id="PF00881">
    <property type="entry name" value="Nitroreductase"/>
    <property type="match status" value="1"/>
</dbReference>
<dbReference type="InterPro" id="IPR026021">
    <property type="entry name" value="YdjA-like"/>
</dbReference>
<sequence>MLANDALRDYLLTRRSVGLAFLKEPGPDAEQLRTLLTIATRVPDHGKLSPWRLVIYAGDARQDVGDRLAAIVRKRNPAIDEQSLEQERQRFLPAPLTIGVISTARPHPKIPEFEQVLSAGNVAFNIVHAANALGFAADWVTRWFTFDTEAAAMLGARPEEQFVGFVHIGTPTAIIPDRPRPDLESVVSTWTPPENG</sequence>
<dbReference type="InterPro" id="IPR029479">
    <property type="entry name" value="Nitroreductase"/>
</dbReference>
<organism evidence="10 11">
    <name type="scientific">Devosia oryzisoli</name>
    <dbReference type="NCBI Taxonomy" id="2774138"/>
    <lineage>
        <taxon>Bacteria</taxon>
        <taxon>Pseudomonadati</taxon>
        <taxon>Pseudomonadota</taxon>
        <taxon>Alphaproteobacteria</taxon>
        <taxon>Hyphomicrobiales</taxon>
        <taxon>Devosiaceae</taxon>
        <taxon>Devosia</taxon>
    </lineage>
</organism>
<evidence type="ECO:0000313" key="11">
    <source>
        <dbReference type="Proteomes" id="UP000654108"/>
    </source>
</evidence>
<accession>A0A927FQH9</accession>
<proteinExistence type="inferred from homology"/>
<evidence type="ECO:0000256" key="7">
    <source>
        <dbReference type="PIRNR" id="PIRNR000232"/>
    </source>
</evidence>
<keyword evidence="6 7" id="KW-0520">NAD</keyword>
<reference evidence="10" key="1">
    <citation type="submission" date="2020-09" db="EMBL/GenBank/DDBJ databases">
        <title>Genome seq and assembly of Devosia sp.</title>
        <authorList>
            <person name="Chhetri G."/>
        </authorList>
    </citation>
    <scope>NUCLEOTIDE SEQUENCE</scope>
    <source>
        <strain evidence="10">PTR5</strain>
    </source>
</reference>
<keyword evidence="2 7" id="KW-0285">Flavoprotein</keyword>
<evidence type="ECO:0000256" key="2">
    <source>
        <dbReference type="ARBA" id="ARBA00022630"/>
    </source>
</evidence>
<dbReference type="CDD" id="cd02135">
    <property type="entry name" value="YdjA-like"/>
    <property type="match status" value="1"/>
</dbReference>
<evidence type="ECO:0000256" key="8">
    <source>
        <dbReference type="PIRSR" id="PIRSR000232-1"/>
    </source>
</evidence>
<name>A0A927FQH9_9HYPH</name>
<keyword evidence="11" id="KW-1185">Reference proteome</keyword>
<dbReference type="RefSeq" id="WP_191772487.1">
    <property type="nucleotide sequence ID" value="NZ_JACYFU010000001.1"/>
</dbReference>
<dbReference type="SUPFAM" id="SSF55469">
    <property type="entry name" value="FMN-dependent nitroreductase-like"/>
    <property type="match status" value="1"/>
</dbReference>